<dbReference type="SUPFAM" id="SSF53474">
    <property type="entry name" value="alpha/beta-Hydrolases"/>
    <property type="match status" value="1"/>
</dbReference>
<sequence>MSLRFEPYRWRGGEEWMAVRGPAAGPRVMIVPPLFEENNFTRATLTAMVIDLAAHGIGTWLIDLPGTGESAISLDMVGWEDWRAAVAAAAEVIGRPHILSLRGGALLDDAATAASRLRVAPAGGATLLRQMERAQAIGDREAGRGPPDPAAATVDLIGYAIDRALVAAMRAATVAAVPCELREMPFTGPGVAPWRKAEPTPDAAFAAMLASDLAEWVTRCGG</sequence>
<accession>A0A558R6N5</accession>
<dbReference type="OrthoDB" id="7390151at2"/>
<protein>
    <recommendedName>
        <fullName evidence="3">Alpha/beta hydrolase</fullName>
    </recommendedName>
</protein>
<keyword evidence="2" id="KW-1185">Reference proteome</keyword>
<dbReference type="RefSeq" id="WP_145150035.1">
    <property type="nucleotide sequence ID" value="NZ_VNIM01000026.1"/>
</dbReference>
<comment type="caution">
    <text evidence="1">The sequence shown here is derived from an EMBL/GenBank/DDBJ whole genome shotgun (WGS) entry which is preliminary data.</text>
</comment>
<dbReference type="Proteomes" id="UP000318681">
    <property type="component" value="Unassembled WGS sequence"/>
</dbReference>
<dbReference type="InterPro" id="IPR029058">
    <property type="entry name" value="AB_hydrolase_fold"/>
</dbReference>
<gene>
    <name evidence="1" type="ORF">FOY91_08395</name>
</gene>
<dbReference type="EMBL" id="VNIM01000026">
    <property type="protein sequence ID" value="TVV74988.1"/>
    <property type="molecule type" value="Genomic_DNA"/>
</dbReference>
<reference evidence="1 2" key="1">
    <citation type="submission" date="2019-07" db="EMBL/GenBank/DDBJ databases">
        <title>Sphingomonas solaris sp. nov., isolated from a solar panel from Boston, Massachusetts.</title>
        <authorList>
            <person name="Tanner K."/>
            <person name="Pascual J."/>
            <person name="Mancuso C."/>
            <person name="Pereto J."/>
            <person name="Khalil A."/>
            <person name="Vilanova C."/>
        </authorList>
    </citation>
    <scope>NUCLEOTIDE SEQUENCE [LARGE SCALE GENOMIC DNA]</scope>
    <source>
        <strain evidence="1 2">R4DWN</strain>
    </source>
</reference>
<evidence type="ECO:0000313" key="1">
    <source>
        <dbReference type="EMBL" id="TVV74988.1"/>
    </source>
</evidence>
<evidence type="ECO:0008006" key="3">
    <source>
        <dbReference type="Google" id="ProtNLM"/>
    </source>
</evidence>
<dbReference type="AlphaFoldDB" id="A0A558R6N5"/>
<proteinExistence type="predicted"/>
<evidence type="ECO:0000313" key="2">
    <source>
        <dbReference type="Proteomes" id="UP000318681"/>
    </source>
</evidence>
<organism evidence="1 2">
    <name type="scientific">Alterirhizorhabdus solaris</name>
    <dbReference type="NCBI Taxonomy" id="2529389"/>
    <lineage>
        <taxon>Bacteria</taxon>
        <taxon>Pseudomonadati</taxon>
        <taxon>Pseudomonadota</taxon>
        <taxon>Alphaproteobacteria</taxon>
        <taxon>Sphingomonadales</taxon>
        <taxon>Rhizorhabdaceae</taxon>
        <taxon>Alterirhizorhabdus</taxon>
    </lineage>
</organism>
<name>A0A558R6N5_9SPHN</name>